<protein>
    <submittedName>
        <fullName evidence="1">Uncharacterized protein</fullName>
    </submittedName>
</protein>
<sequence length="90" mass="10605">MLCYIFFSDYSCETVLSNGTQQLPSYLSYLSNRVANMMQRSWDTHRRWKKALLRLSCSFDESMQWKLLQGFVVESSKLFKDATPTLFSNK</sequence>
<evidence type="ECO:0000313" key="2">
    <source>
        <dbReference type="Proteomes" id="UP000037510"/>
    </source>
</evidence>
<gene>
    <name evidence="1" type="ORF">OBRU01_20781</name>
</gene>
<comment type="caution">
    <text evidence="1">The sequence shown here is derived from an EMBL/GenBank/DDBJ whole genome shotgun (WGS) entry which is preliminary data.</text>
</comment>
<dbReference type="EMBL" id="JTDY01006141">
    <property type="protein sequence ID" value="KOB66247.1"/>
    <property type="molecule type" value="Genomic_DNA"/>
</dbReference>
<evidence type="ECO:0000313" key="1">
    <source>
        <dbReference type="EMBL" id="KOB66247.1"/>
    </source>
</evidence>
<dbReference type="Proteomes" id="UP000037510">
    <property type="component" value="Unassembled WGS sequence"/>
</dbReference>
<reference evidence="1 2" key="1">
    <citation type="journal article" date="2015" name="Genome Biol. Evol.">
        <title>The genome of winter moth (Operophtera brumata) provides a genomic perspective on sexual dimorphism and phenology.</title>
        <authorList>
            <person name="Derks M.F."/>
            <person name="Smit S."/>
            <person name="Salis L."/>
            <person name="Schijlen E."/>
            <person name="Bossers A."/>
            <person name="Mateman C."/>
            <person name="Pijl A.S."/>
            <person name="de Ridder D."/>
            <person name="Groenen M.A."/>
            <person name="Visser M.E."/>
            <person name="Megens H.J."/>
        </authorList>
    </citation>
    <scope>NUCLEOTIDE SEQUENCE [LARGE SCALE GENOMIC DNA]</scope>
    <source>
        <strain evidence="1">WM2013NL</strain>
        <tissue evidence="1">Head and thorax</tissue>
    </source>
</reference>
<organism evidence="1 2">
    <name type="scientific">Operophtera brumata</name>
    <name type="common">Winter moth</name>
    <name type="synonym">Phalaena brumata</name>
    <dbReference type="NCBI Taxonomy" id="104452"/>
    <lineage>
        <taxon>Eukaryota</taxon>
        <taxon>Metazoa</taxon>
        <taxon>Ecdysozoa</taxon>
        <taxon>Arthropoda</taxon>
        <taxon>Hexapoda</taxon>
        <taxon>Insecta</taxon>
        <taxon>Pterygota</taxon>
        <taxon>Neoptera</taxon>
        <taxon>Endopterygota</taxon>
        <taxon>Lepidoptera</taxon>
        <taxon>Glossata</taxon>
        <taxon>Ditrysia</taxon>
        <taxon>Geometroidea</taxon>
        <taxon>Geometridae</taxon>
        <taxon>Larentiinae</taxon>
        <taxon>Operophtera</taxon>
    </lineage>
</organism>
<name>A0A0L7KSL5_OPEBR</name>
<proteinExistence type="predicted"/>
<accession>A0A0L7KSL5</accession>
<dbReference type="AlphaFoldDB" id="A0A0L7KSL5"/>
<keyword evidence="2" id="KW-1185">Reference proteome</keyword>